<dbReference type="RefSeq" id="WP_379542367.1">
    <property type="nucleotide sequence ID" value="NZ_JBHSFT010000012.1"/>
</dbReference>
<dbReference type="EMBL" id="JBHSFT010000012">
    <property type="protein sequence ID" value="MFC4662372.1"/>
    <property type="molecule type" value="Genomic_DNA"/>
</dbReference>
<evidence type="ECO:0000313" key="2">
    <source>
        <dbReference type="EMBL" id="MFC4662372.1"/>
    </source>
</evidence>
<evidence type="ECO:0000259" key="1">
    <source>
        <dbReference type="Pfam" id="PF05913"/>
    </source>
</evidence>
<evidence type="ECO:0000313" key="3">
    <source>
        <dbReference type="Proteomes" id="UP001595988"/>
    </source>
</evidence>
<keyword evidence="3" id="KW-1185">Reference proteome</keyword>
<keyword evidence="2" id="KW-0378">Hydrolase</keyword>
<dbReference type="GO" id="GO:0016798">
    <property type="term" value="F:hydrolase activity, acting on glycosyl bonds"/>
    <property type="evidence" value="ECO:0007669"/>
    <property type="project" value="UniProtKB-KW"/>
</dbReference>
<reference evidence="3" key="1">
    <citation type="journal article" date="2019" name="Int. J. Syst. Evol. Microbiol.">
        <title>The Global Catalogue of Microorganisms (GCM) 10K type strain sequencing project: providing services to taxonomists for standard genome sequencing and annotation.</title>
        <authorList>
            <consortium name="The Broad Institute Genomics Platform"/>
            <consortium name="The Broad Institute Genome Sequencing Center for Infectious Disease"/>
            <person name="Wu L."/>
            <person name="Ma J."/>
        </authorList>
    </citation>
    <scope>NUCLEOTIDE SEQUENCE [LARGE SCALE GENOMIC DNA]</scope>
    <source>
        <strain evidence="3">CCUG 37257</strain>
    </source>
</reference>
<organism evidence="2 3">
    <name type="scientific">Oceanobacillus aidingensis</name>
    <dbReference type="NCBI Taxonomy" id="645964"/>
    <lineage>
        <taxon>Bacteria</taxon>
        <taxon>Bacillati</taxon>
        <taxon>Bacillota</taxon>
        <taxon>Bacilli</taxon>
        <taxon>Bacillales</taxon>
        <taxon>Bacillaceae</taxon>
        <taxon>Oceanobacillus</taxon>
    </lineage>
</organism>
<keyword evidence="2" id="KW-0326">Glycosidase</keyword>
<dbReference type="Gene3D" id="2.40.100.10">
    <property type="entry name" value="Cyclophilin-like"/>
    <property type="match status" value="1"/>
</dbReference>
<dbReference type="Pfam" id="PF05913">
    <property type="entry name" value="MupG_C"/>
    <property type="match status" value="1"/>
</dbReference>
<name>A0ABV9JXE5_9BACI</name>
<feature type="domain" description="6-phospho-N-acetylmuramidase C-terminal" evidence="1">
    <location>
        <begin position="13"/>
        <end position="81"/>
    </location>
</feature>
<dbReference type="InterPro" id="IPR029000">
    <property type="entry name" value="Cyclophilin-like_dom_sf"/>
</dbReference>
<dbReference type="Proteomes" id="UP001595988">
    <property type="component" value="Unassembled WGS sequence"/>
</dbReference>
<dbReference type="InterPro" id="IPR008589">
    <property type="entry name" value="MupG"/>
</dbReference>
<dbReference type="PANTHER" id="PTHR38435:SF1">
    <property type="entry name" value="DUF871 DOMAIN-CONTAINING PROTEIN"/>
    <property type="match status" value="1"/>
</dbReference>
<proteinExistence type="predicted"/>
<dbReference type="PANTHER" id="PTHR38435">
    <property type="match status" value="1"/>
</dbReference>
<dbReference type="SUPFAM" id="SSF50891">
    <property type="entry name" value="Cyclophilin-like"/>
    <property type="match status" value="1"/>
</dbReference>
<sequence>MERLSEINKEKMMFTVDTVSAASDLEKEIIFHEPHYYRGDVSDYMIRSTQSRVKNRGLSFPAHHTPDIKRGDIIIESDLSKKERKLPLQARRGKGEMNLPCTKDCF</sequence>
<comment type="caution">
    <text evidence="2">The sequence shown here is derived from an EMBL/GenBank/DDBJ whole genome shotgun (WGS) entry which is preliminary data.</text>
</comment>
<dbReference type="InterPro" id="IPR043894">
    <property type="entry name" value="MupG_C"/>
</dbReference>
<gene>
    <name evidence="2" type="ORF">ACFO3P_09215</name>
</gene>
<accession>A0ABV9JXE5</accession>
<protein>
    <submittedName>
        <fullName evidence="2">Phospho-sugar glycosidase domain-containing protein</fullName>
    </submittedName>
</protein>